<reference evidence="2" key="2">
    <citation type="journal article" date="2017" name="Nat. Plants">
        <title>The Aegilops tauschii genome reveals multiple impacts of transposons.</title>
        <authorList>
            <person name="Zhao G."/>
            <person name="Zou C."/>
            <person name="Li K."/>
            <person name="Wang K."/>
            <person name="Li T."/>
            <person name="Gao L."/>
            <person name="Zhang X."/>
            <person name="Wang H."/>
            <person name="Yang Z."/>
            <person name="Liu X."/>
            <person name="Jiang W."/>
            <person name="Mao L."/>
            <person name="Kong X."/>
            <person name="Jiao Y."/>
            <person name="Jia J."/>
        </authorList>
    </citation>
    <scope>NUCLEOTIDE SEQUENCE [LARGE SCALE GENOMIC DNA]</scope>
    <source>
        <strain evidence="2">cv. AL8/78</strain>
    </source>
</reference>
<reference evidence="1" key="3">
    <citation type="journal article" date="2017" name="Nature">
        <title>Genome sequence of the progenitor of the wheat D genome Aegilops tauschii.</title>
        <authorList>
            <person name="Luo M.C."/>
            <person name="Gu Y.Q."/>
            <person name="Puiu D."/>
            <person name="Wang H."/>
            <person name="Twardziok S.O."/>
            <person name="Deal K.R."/>
            <person name="Huo N."/>
            <person name="Zhu T."/>
            <person name="Wang L."/>
            <person name="Wang Y."/>
            <person name="McGuire P.E."/>
            <person name="Liu S."/>
            <person name="Long H."/>
            <person name="Ramasamy R.K."/>
            <person name="Rodriguez J.C."/>
            <person name="Van S.L."/>
            <person name="Yuan L."/>
            <person name="Wang Z."/>
            <person name="Xia Z."/>
            <person name="Xiao L."/>
            <person name="Anderson O.D."/>
            <person name="Ouyang S."/>
            <person name="Liang Y."/>
            <person name="Zimin A.V."/>
            <person name="Pertea G."/>
            <person name="Qi P."/>
            <person name="Bennetzen J.L."/>
            <person name="Dai X."/>
            <person name="Dawson M.W."/>
            <person name="Muller H.G."/>
            <person name="Kugler K."/>
            <person name="Rivarola-Duarte L."/>
            <person name="Spannagl M."/>
            <person name="Mayer K.F.X."/>
            <person name="Lu F.H."/>
            <person name="Bevan M.W."/>
            <person name="Leroy P."/>
            <person name="Li P."/>
            <person name="You F.M."/>
            <person name="Sun Q."/>
            <person name="Liu Z."/>
            <person name="Lyons E."/>
            <person name="Wicker T."/>
            <person name="Salzberg S.L."/>
            <person name="Devos K.M."/>
            <person name="Dvorak J."/>
        </authorList>
    </citation>
    <scope>NUCLEOTIDE SEQUENCE [LARGE SCALE GENOMIC DNA]</scope>
    <source>
        <strain evidence="1">cv. AL8/78</strain>
    </source>
</reference>
<dbReference type="Gramene" id="AET2Gv21257600.2">
    <property type="protein sequence ID" value="AET2Gv21257600.2"/>
    <property type="gene ID" value="AET2Gv21257600"/>
</dbReference>
<proteinExistence type="predicted"/>
<evidence type="ECO:0000313" key="2">
    <source>
        <dbReference type="Proteomes" id="UP000015105"/>
    </source>
</evidence>
<dbReference type="Proteomes" id="UP000015105">
    <property type="component" value="Chromosome 2D"/>
</dbReference>
<dbReference type="EnsemblPlants" id="AET2Gv21257600.2">
    <property type="protein sequence ID" value="AET2Gv21257600.2"/>
    <property type="gene ID" value="AET2Gv21257600"/>
</dbReference>
<dbReference type="GO" id="GO:0031124">
    <property type="term" value="P:mRNA 3'-end processing"/>
    <property type="evidence" value="ECO:0007669"/>
    <property type="project" value="InterPro"/>
</dbReference>
<reference evidence="1" key="4">
    <citation type="submission" date="2019-03" db="UniProtKB">
        <authorList>
            <consortium name="EnsemblPlants"/>
        </authorList>
    </citation>
    <scope>IDENTIFICATION</scope>
</reference>
<dbReference type="AlphaFoldDB" id="A0A453DIN1"/>
<dbReference type="Gene3D" id="3.90.79.10">
    <property type="entry name" value="Nucleoside Triphosphate Pyrophosphohydrolase"/>
    <property type="match status" value="1"/>
</dbReference>
<name>A0A453DIN1_AEGTS</name>
<dbReference type="GO" id="GO:0005849">
    <property type="term" value="C:mRNA cleavage factor complex"/>
    <property type="evidence" value="ECO:0007669"/>
    <property type="project" value="InterPro"/>
</dbReference>
<keyword evidence="2" id="KW-1185">Reference proteome</keyword>
<dbReference type="Pfam" id="PF13869">
    <property type="entry name" value="NUDIX_2"/>
    <property type="match status" value="1"/>
</dbReference>
<protein>
    <submittedName>
        <fullName evidence="1">Uncharacterized protein</fullName>
    </submittedName>
</protein>
<reference evidence="2" key="1">
    <citation type="journal article" date="2014" name="Science">
        <title>Ancient hybridizations among the ancestral genomes of bread wheat.</title>
        <authorList>
            <consortium name="International Wheat Genome Sequencing Consortium,"/>
            <person name="Marcussen T."/>
            <person name="Sandve S.R."/>
            <person name="Heier L."/>
            <person name="Spannagl M."/>
            <person name="Pfeifer M."/>
            <person name="Jakobsen K.S."/>
            <person name="Wulff B.B."/>
            <person name="Steuernagel B."/>
            <person name="Mayer K.F."/>
            <person name="Olsen O.A."/>
        </authorList>
    </citation>
    <scope>NUCLEOTIDE SEQUENCE [LARGE SCALE GENOMIC DNA]</scope>
    <source>
        <strain evidence="2">cv. AL8/78</strain>
    </source>
</reference>
<reference evidence="1" key="5">
    <citation type="journal article" date="2021" name="G3 (Bethesda)">
        <title>Aegilops tauschii genome assembly Aet v5.0 features greater sequence contiguity and improved annotation.</title>
        <authorList>
            <person name="Wang L."/>
            <person name="Zhu T."/>
            <person name="Rodriguez J.C."/>
            <person name="Deal K.R."/>
            <person name="Dubcovsky J."/>
            <person name="McGuire P.E."/>
            <person name="Lux T."/>
            <person name="Spannagl M."/>
            <person name="Mayer K.F.X."/>
            <person name="Baldrich P."/>
            <person name="Meyers B.C."/>
            <person name="Huo N."/>
            <person name="Gu Y.Q."/>
            <person name="Zhou H."/>
            <person name="Devos K.M."/>
            <person name="Bennetzen J.L."/>
            <person name="Unver T."/>
            <person name="Budak H."/>
            <person name="Gulick P.J."/>
            <person name="Galiba G."/>
            <person name="Kalapos B."/>
            <person name="Nelson D.R."/>
            <person name="Li P."/>
            <person name="You F.M."/>
            <person name="Luo M.C."/>
            <person name="Dvorak J."/>
        </authorList>
    </citation>
    <scope>NUCLEOTIDE SEQUENCE [LARGE SCALE GENOMIC DNA]</scope>
    <source>
        <strain evidence="1">cv. AL8/78</strain>
    </source>
</reference>
<organism evidence="1 2">
    <name type="scientific">Aegilops tauschii subsp. strangulata</name>
    <name type="common">Goatgrass</name>
    <dbReference type="NCBI Taxonomy" id="200361"/>
    <lineage>
        <taxon>Eukaryota</taxon>
        <taxon>Viridiplantae</taxon>
        <taxon>Streptophyta</taxon>
        <taxon>Embryophyta</taxon>
        <taxon>Tracheophyta</taxon>
        <taxon>Spermatophyta</taxon>
        <taxon>Magnoliopsida</taxon>
        <taxon>Liliopsida</taxon>
        <taxon>Poales</taxon>
        <taxon>Poaceae</taxon>
        <taxon>BOP clade</taxon>
        <taxon>Pooideae</taxon>
        <taxon>Triticodae</taxon>
        <taxon>Triticeae</taxon>
        <taxon>Triticinae</taxon>
        <taxon>Aegilops</taxon>
    </lineage>
</organism>
<dbReference type="GO" id="GO:0003729">
    <property type="term" value="F:mRNA binding"/>
    <property type="evidence" value="ECO:0007669"/>
    <property type="project" value="InterPro"/>
</dbReference>
<dbReference type="InterPro" id="IPR016706">
    <property type="entry name" value="Cleav_polyA_spec_factor_su5"/>
</dbReference>
<evidence type="ECO:0000313" key="1">
    <source>
        <dbReference type="EnsemblPlants" id="AET2Gv21257600.2"/>
    </source>
</evidence>
<accession>A0A453DIN1</accession>
<sequence length="62" mass="6839">RPPEPEKKTASAPRIEAEEMVGASTSSVVNVYPLANYTFGTKEPKMEKDTSVADRLARMKVK</sequence>
<dbReference type="PANTHER" id="PTHR13047">
    <property type="entry name" value="PRE-MRNA CLEAVAGE FACTOR IM, 25KD SUBUNIT"/>
    <property type="match status" value="1"/>
</dbReference>